<protein>
    <submittedName>
        <fullName evidence="3">EN/SPM-LIKE TRANSPOSON-RELATED</fullName>
    </submittedName>
</protein>
<reference evidence="3" key="1">
    <citation type="submission" date="2022-11" db="EMBL/GenBank/DDBJ databases">
        <authorList>
            <person name="Hyden B.L."/>
            <person name="Feng K."/>
            <person name="Yates T."/>
            <person name="Jawdy S."/>
            <person name="Smart L.B."/>
            <person name="Muchero W."/>
        </authorList>
    </citation>
    <scope>NUCLEOTIDE SEQUENCE</scope>
    <source>
        <tissue evidence="3">Shoot tip</tissue>
    </source>
</reference>
<feature type="region of interest" description="Disordered" evidence="2">
    <location>
        <begin position="1"/>
        <end position="30"/>
    </location>
</feature>
<feature type="coiled-coil region" evidence="1">
    <location>
        <begin position="1509"/>
        <end position="1543"/>
    </location>
</feature>
<dbReference type="EMBL" id="JAPFFL010000018">
    <property type="protein sequence ID" value="KAJ6672868.1"/>
    <property type="molecule type" value="Genomic_DNA"/>
</dbReference>
<feature type="compositionally biased region" description="Basic and acidic residues" evidence="2">
    <location>
        <begin position="1"/>
        <end position="15"/>
    </location>
</feature>
<feature type="compositionally biased region" description="Gly residues" evidence="2">
    <location>
        <begin position="17"/>
        <end position="30"/>
    </location>
</feature>
<organism evidence="3 4">
    <name type="scientific">Salix viminalis</name>
    <name type="common">Common osier</name>
    <name type="synonym">Basket willow</name>
    <dbReference type="NCBI Taxonomy" id="40686"/>
    <lineage>
        <taxon>Eukaryota</taxon>
        <taxon>Viridiplantae</taxon>
        <taxon>Streptophyta</taxon>
        <taxon>Embryophyta</taxon>
        <taxon>Tracheophyta</taxon>
        <taxon>Spermatophyta</taxon>
        <taxon>Magnoliopsida</taxon>
        <taxon>eudicotyledons</taxon>
        <taxon>Gunneridae</taxon>
        <taxon>Pentapetalae</taxon>
        <taxon>rosids</taxon>
        <taxon>fabids</taxon>
        <taxon>Malpighiales</taxon>
        <taxon>Salicaceae</taxon>
        <taxon>Saliceae</taxon>
        <taxon>Salix</taxon>
    </lineage>
</organism>
<evidence type="ECO:0000313" key="4">
    <source>
        <dbReference type="Proteomes" id="UP001151529"/>
    </source>
</evidence>
<evidence type="ECO:0000256" key="2">
    <source>
        <dbReference type="SAM" id="MobiDB-lite"/>
    </source>
</evidence>
<gene>
    <name evidence="3" type="ORF">OIU85_014137</name>
</gene>
<proteinExistence type="predicted"/>
<comment type="caution">
    <text evidence="3">The sequence shown here is derived from an EMBL/GenBank/DDBJ whole genome shotgun (WGS) entry which is preliminary data.</text>
</comment>
<reference evidence="3" key="2">
    <citation type="journal article" date="2023" name="Int. J. Mol. Sci.">
        <title>De Novo Assembly and Annotation of 11 Diverse Shrub Willow (Salix) Genomes Reveals Novel Gene Organization in Sex-Linked Regions.</title>
        <authorList>
            <person name="Hyden B."/>
            <person name="Feng K."/>
            <person name="Yates T.B."/>
            <person name="Jawdy S."/>
            <person name="Cereghino C."/>
            <person name="Smart L.B."/>
            <person name="Muchero W."/>
        </authorList>
    </citation>
    <scope>NUCLEOTIDE SEQUENCE [LARGE SCALE GENOMIC DNA]</scope>
    <source>
        <tissue evidence="3">Shoot tip</tissue>
    </source>
</reference>
<name>A0A9Q0NN85_SALVM</name>
<dbReference type="Gene3D" id="3.30.565.10">
    <property type="entry name" value="Histidine kinase-like ATPase, C-terminal domain"/>
    <property type="match status" value="1"/>
</dbReference>
<feature type="region of interest" description="Disordered" evidence="2">
    <location>
        <begin position="289"/>
        <end position="312"/>
    </location>
</feature>
<dbReference type="Pfam" id="PF13589">
    <property type="entry name" value="HATPase_c_3"/>
    <property type="match status" value="1"/>
</dbReference>
<keyword evidence="1" id="KW-0175">Coiled coil</keyword>
<dbReference type="PANTHER" id="PTHR33566">
    <property type="entry name" value="EN/SPM-LIKE TRANSPOSON-RELATED"/>
    <property type="match status" value="1"/>
</dbReference>
<accession>A0A9Q0NN85</accession>
<evidence type="ECO:0000256" key="1">
    <source>
        <dbReference type="SAM" id="Coils"/>
    </source>
</evidence>
<evidence type="ECO:0000313" key="3">
    <source>
        <dbReference type="EMBL" id="KAJ6672868.1"/>
    </source>
</evidence>
<dbReference type="InterPro" id="IPR036890">
    <property type="entry name" value="HATPase_C_sf"/>
</dbReference>
<dbReference type="Proteomes" id="UP001151529">
    <property type="component" value="Chromosome 12"/>
</dbReference>
<keyword evidence="4" id="KW-1185">Reference proteome</keyword>
<sequence>MDVKPSRKRPLELVPHDGGGGGGGGGGEGGGEGGEGVVVYKFKILLPNGMAVIVILPDPKPEMWVQDFIGLVKREYTLAQIGSSPSMKKKRTLNWESGSWSVEDENGKSMRQRLKFKAFEPHKCHILRLHDGSSAEVSDTFENMWDLTPDTELLRELPEEYTFETALADLIDNSLQAVWSNGENGRKRISVDITKDKISIFDTGPGMDASDENSIVKWGKMGASLHRSFKAKAIGVKPPYLIPYFGMFGYGGPIATMQLGRRALVSSKTKESKKVYSLHLEREALLRSSGSEPTWKTSGGMRDPSEDEIGKSSQGSFTKVEILEPNVRDVDIFQLQCKLKDIYFPYIQCDEVSKSGKTTRPVEFQVNGVDLAEIDGGEVSITNLHSCNGPEFIFQLHFSIKQDVASTRSSGSRASQEANARIKCVYFPISEGKENIEKILENLKDQGCGNGESFETFTHVSIRRLGCLLPDARWACLPFMEFKQKKGDKAHILKRCCLRVKCFIETDAGFNPTPSKTDLAHHNPFTIALKSFSHKMPEKEKAVNVDISRDDKLLSPSHLEKEYEEWILEMHSQYDTEVGSGEDDGVLVVGPTNKIPGISSDVVRVRDTLTRKGTIWKRGQKIKVLKGAGPGFHNKNVYLTLEHILIEGVQGDAGGGACIICRPLDIAEENGCVLSVKDGEFDIRSSISIPISVIDSGKCQIIGSSEWNCQLQKQVQKAPSTIEVLGRKHCRELGIDGGFPAESTVEAGCAPPAEIVAVVRPVLYISSSHSKSLDQKYIAKTNLEMSIEVKIRKSAEECQNVGHIYSARVAPSSRKGFNGLYIFSLGCKLPDLFKEAGVYTFLFTLSDKNCKKYEKKVTVKASQEVGKWKLLGDIQGKPCVRVGSPFPSFSIGCLDIYGNRIPFKSVPEITVKLDSVVGVLAETEKFKKSLSSDKLILKVQNVLIFLFRVKFCPDQYSTSQANHKFRKKHLLPGFVVKELVLEMLDAHDNHVGKGVDVQLNVDGFCILDNEGSKRKVDKDGCIDLSGVLKVTAGFERKVSYSVSYQNKVVFKQELQIEKRELRIASKLPEFLTAGSYLENIVFEVVDSQGDVDLRIHNEEKAGQCHSLTIKSDSFNLQDPIRYTLRHGCCTIPAIQIPPIEGSFCFIAAHSCYPELQLRVKLPVMKAPIMECDEILSPYSSREVPLIPDSVSLEYTKSLMTPIENNGMGHVDDIEKYGELIGNSERQLKVLNEEKTEIEEYVSGLQASMEPTSNNSNCVLTKEEILVQIESRNHSAAAILCQCYRSLSLREPQNHLTEGIFGLVALLGTVGTSKLSRILAEFLGEDQMLAVVCRSKETASAFAQSISGRFLVICLEDIRPYTGELECGDPQRKLKLSDPTLQSGNVPSGFIGYAANMINLDTQYMNISTESGYGLRETLFYRLFGELQVYDTEKHMNEAGACVKHGAVSLDGGMIRVIENGIMSLGCWDSEICFPVGTLENEMNLAPERMKIKMQLEAGMEMLQSIKGKIQHATRLREKAIKKLKKMSKNYNELMGQVEAVESRK</sequence>
<dbReference type="OrthoDB" id="10036779at2759"/>
<dbReference type="PANTHER" id="PTHR33566:SF1">
    <property type="entry name" value="EN_SPM-LIKE TRANSPOSON-RELATED"/>
    <property type="match status" value="1"/>
</dbReference>
<dbReference type="SUPFAM" id="SSF55874">
    <property type="entry name" value="ATPase domain of HSP90 chaperone/DNA topoisomerase II/histidine kinase"/>
    <property type="match status" value="1"/>
</dbReference>
<feature type="coiled-coil region" evidence="1">
    <location>
        <begin position="1213"/>
        <end position="1240"/>
    </location>
</feature>